<evidence type="ECO:0000259" key="2">
    <source>
        <dbReference type="Pfam" id="PF07687"/>
    </source>
</evidence>
<dbReference type="GO" id="GO:0050538">
    <property type="term" value="F:N-carbamoyl-L-amino-acid hydrolase activity"/>
    <property type="evidence" value="ECO:0007669"/>
    <property type="project" value="UniProtKB-EC"/>
</dbReference>
<dbReference type="Gene3D" id="3.30.70.360">
    <property type="match status" value="1"/>
</dbReference>
<protein>
    <submittedName>
        <fullName evidence="3">N-carbamoyl-L-amino-acid hydrolase</fullName>
        <ecNumber evidence="3">3.5.1.87</ecNumber>
    </submittedName>
</protein>
<organism evidence="3">
    <name type="scientific">bioreactor metagenome</name>
    <dbReference type="NCBI Taxonomy" id="1076179"/>
    <lineage>
        <taxon>unclassified sequences</taxon>
        <taxon>metagenomes</taxon>
        <taxon>ecological metagenomes</taxon>
    </lineage>
</organism>
<dbReference type="NCBIfam" id="NF006771">
    <property type="entry name" value="PRK09290.1-5"/>
    <property type="match status" value="1"/>
</dbReference>
<feature type="domain" description="Peptidase M20 dimerisation" evidence="2">
    <location>
        <begin position="214"/>
        <end position="312"/>
    </location>
</feature>
<proteinExistence type="predicted"/>
<dbReference type="Pfam" id="PF07687">
    <property type="entry name" value="M20_dimer"/>
    <property type="match status" value="1"/>
</dbReference>
<dbReference type="InterPro" id="IPR002933">
    <property type="entry name" value="Peptidase_M20"/>
</dbReference>
<dbReference type="SUPFAM" id="SSF53187">
    <property type="entry name" value="Zn-dependent exopeptidases"/>
    <property type="match status" value="1"/>
</dbReference>
<dbReference type="EC" id="3.5.1.87" evidence="3"/>
<comment type="caution">
    <text evidence="3">The sequence shown here is derived from an EMBL/GenBank/DDBJ whole genome shotgun (WGS) entry which is preliminary data.</text>
</comment>
<dbReference type="EMBL" id="VSSQ01004715">
    <property type="protein sequence ID" value="MPM26362.1"/>
    <property type="molecule type" value="Genomic_DNA"/>
</dbReference>
<dbReference type="PANTHER" id="PTHR32494:SF5">
    <property type="entry name" value="ALLANTOATE AMIDOHYDROLASE"/>
    <property type="match status" value="1"/>
</dbReference>
<reference evidence="3" key="1">
    <citation type="submission" date="2019-08" db="EMBL/GenBank/DDBJ databases">
        <authorList>
            <person name="Kucharzyk K."/>
            <person name="Murdoch R.W."/>
            <person name="Higgins S."/>
            <person name="Loffler F."/>
        </authorList>
    </citation>
    <scope>NUCLEOTIDE SEQUENCE</scope>
</reference>
<dbReference type="InterPro" id="IPR036264">
    <property type="entry name" value="Bact_exopeptidase_dim_dom"/>
</dbReference>
<name>A0A644YCJ2_9ZZZZ</name>
<dbReference type="InterPro" id="IPR010158">
    <property type="entry name" value="Amidase_Cbmase"/>
</dbReference>
<dbReference type="PANTHER" id="PTHR32494">
    <property type="entry name" value="ALLANTOATE DEIMINASE-RELATED"/>
    <property type="match status" value="1"/>
</dbReference>
<dbReference type="Pfam" id="PF01546">
    <property type="entry name" value="Peptidase_M20"/>
    <property type="match status" value="1"/>
</dbReference>
<dbReference type="AlphaFoldDB" id="A0A644YCJ2"/>
<keyword evidence="1 3" id="KW-0378">Hydrolase</keyword>
<dbReference type="SUPFAM" id="SSF55031">
    <property type="entry name" value="Bacterial exopeptidase dimerisation domain"/>
    <property type="match status" value="1"/>
</dbReference>
<sequence>MFKANKHRIENHIESLARFTSTPGHGTTRLSYSKEDAAARHYIKQEMNNLGLVVREDAVGNIYGRMEGALKNAPAVIIGSHFDSVPNGGSFDGPAGIVTGLEVVALFRDYGFEPQYPLEVIAMIEEEGSRFGGGVLGSRMIAGQITLVDLNEMKDNTGLSAAEAMEKMGFNAAEIGSAQRTGKDVKAFLELHIEQGPLLEAAAQDVGIVEMIVGMTEIRITVTGKSGHAGTTPMEGRADALAGAVSILKELPGMVLDEPDRPVLTVGKLNVLPNGANVIPNQVTFTVDIRSAHSDTIQRILQKIEQLVADVKIPGISFSTEELLYAEPVEMSADIQTLLIENCEKMGLRYRKMVSGAGHDAMIFADFTETGLIFVPSKDGISHTPEEWTDYAQLQKGIEVAFETIVQLTEAKEKSSNTETY</sequence>
<dbReference type="CDD" id="cd03884">
    <property type="entry name" value="M20_bAS"/>
    <property type="match status" value="1"/>
</dbReference>
<dbReference type="GO" id="GO:0016813">
    <property type="term" value="F:hydrolase activity, acting on carbon-nitrogen (but not peptide) bonds, in linear amidines"/>
    <property type="evidence" value="ECO:0007669"/>
    <property type="project" value="InterPro"/>
</dbReference>
<dbReference type="InterPro" id="IPR011650">
    <property type="entry name" value="Peptidase_M20_dimer"/>
</dbReference>
<dbReference type="NCBIfam" id="TIGR01879">
    <property type="entry name" value="hydantase"/>
    <property type="match status" value="1"/>
</dbReference>
<evidence type="ECO:0000256" key="1">
    <source>
        <dbReference type="ARBA" id="ARBA00022801"/>
    </source>
</evidence>
<evidence type="ECO:0000313" key="3">
    <source>
        <dbReference type="EMBL" id="MPM26362.1"/>
    </source>
</evidence>
<dbReference type="Gene3D" id="3.40.630.10">
    <property type="entry name" value="Zn peptidases"/>
    <property type="match status" value="1"/>
</dbReference>
<accession>A0A644YCJ2</accession>
<gene>
    <name evidence="3" type="primary">hyuC_5</name>
    <name evidence="3" type="ORF">SDC9_72863</name>
</gene>
<dbReference type="PIRSF" id="PIRSF001235">
    <property type="entry name" value="Amidase_carbamoylase"/>
    <property type="match status" value="1"/>
</dbReference>